<dbReference type="EMBL" id="OU015568">
    <property type="protein sequence ID" value="CAG5083407.1"/>
    <property type="molecule type" value="Genomic_DNA"/>
</dbReference>
<dbReference type="InterPro" id="IPR052815">
    <property type="entry name" value="PDCD2-like_regulator"/>
</dbReference>
<protein>
    <submittedName>
        <fullName evidence="2">Oidioi.mRNA.OKI2018_I69.PAR.g10372.t1.cds</fullName>
    </submittedName>
</protein>
<name>A0ABN7RQB5_OIKDI</name>
<dbReference type="Proteomes" id="UP001158576">
    <property type="component" value="Chromosome PAR"/>
</dbReference>
<reference evidence="2 3" key="1">
    <citation type="submission" date="2021-04" db="EMBL/GenBank/DDBJ databases">
        <authorList>
            <person name="Bliznina A."/>
        </authorList>
    </citation>
    <scope>NUCLEOTIDE SEQUENCE [LARGE SCALE GENOMIC DNA]</scope>
</reference>
<dbReference type="Pfam" id="PF04194">
    <property type="entry name" value="PDCD2_C"/>
    <property type="match status" value="1"/>
</dbReference>
<gene>
    <name evidence="2" type="ORF">OKIOD_LOCUS1930</name>
</gene>
<accession>A0ABN7RQB5</accession>
<dbReference type="PANTHER" id="PTHR46421:SF1">
    <property type="entry name" value="PROGRAMMED CELL DEATH PROTEIN 2-LIKE"/>
    <property type="match status" value="1"/>
</dbReference>
<evidence type="ECO:0000313" key="2">
    <source>
        <dbReference type="EMBL" id="CAG5083407.1"/>
    </source>
</evidence>
<sequence length="324" mass="36307">MDINPVLFGVLDVEVQQQQGVYDNVCFGKTMWLAESPSKDQLKCRECGEVCSLLVQIYCPFPGAPSSQHRKIFIAVCPTHHKCASGWKVIRQLRTEEPAQVIAQDAVFGDDGDDDWGVEENEDEAVSWAATQMQGLSIANQNSSAMEKEEKRESSSFKTIKEGLFIEVYEAESSEQNYAHENELYQKYMLEETMGGTNQAAMESNTTSDEMETDDEEDEDEVVQEFLEGLRQQPSQILRYQVMGKPLSLDPQQYSNGAAVPRCDTCGASRGFELQLMPRLGDILGANFSIGTVQIFTCSRNCSLEQNSFEHVVIQDEPDSAKFK</sequence>
<evidence type="ECO:0000313" key="3">
    <source>
        <dbReference type="Proteomes" id="UP001158576"/>
    </source>
</evidence>
<feature type="domain" description="Programmed cell death protein 2 C-terminal" evidence="1">
    <location>
        <begin position="220"/>
        <end position="314"/>
    </location>
</feature>
<dbReference type="PANTHER" id="PTHR46421">
    <property type="entry name" value="PROGRAMMED CELL DEATH PROTEIN 2-LIKE"/>
    <property type="match status" value="1"/>
</dbReference>
<proteinExistence type="predicted"/>
<organism evidence="2 3">
    <name type="scientific">Oikopleura dioica</name>
    <name type="common">Tunicate</name>
    <dbReference type="NCBI Taxonomy" id="34765"/>
    <lineage>
        <taxon>Eukaryota</taxon>
        <taxon>Metazoa</taxon>
        <taxon>Chordata</taxon>
        <taxon>Tunicata</taxon>
        <taxon>Appendicularia</taxon>
        <taxon>Copelata</taxon>
        <taxon>Oikopleuridae</taxon>
        <taxon>Oikopleura</taxon>
    </lineage>
</organism>
<dbReference type="InterPro" id="IPR007320">
    <property type="entry name" value="PDCD2_C"/>
</dbReference>
<evidence type="ECO:0000259" key="1">
    <source>
        <dbReference type="Pfam" id="PF04194"/>
    </source>
</evidence>
<keyword evidence="3" id="KW-1185">Reference proteome</keyword>